<dbReference type="CDD" id="cd18870">
    <property type="entry name" value="NUDIX_AcylCoAdiphos_Nudt19"/>
    <property type="match status" value="1"/>
</dbReference>
<keyword evidence="4" id="KW-0378">Hydrolase</keyword>
<dbReference type="GO" id="GO:0046872">
    <property type="term" value="F:metal ion binding"/>
    <property type="evidence" value="ECO:0007669"/>
    <property type="project" value="UniProtKB-KW"/>
</dbReference>
<evidence type="ECO:0000313" key="8">
    <source>
        <dbReference type="EMBL" id="QIB67509.1"/>
    </source>
</evidence>
<comment type="cofactor">
    <cofactor evidence="2">
        <name>Mg(2+)</name>
        <dbReference type="ChEBI" id="CHEBI:18420"/>
    </cofactor>
</comment>
<evidence type="ECO:0000256" key="3">
    <source>
        <dbReference type="ARBA" id="ARBA00022723"/>
    </source>
</evidence>
<evidence type="ECO:0000256" key="4">
    <source>
        <dbReference type="ARBA" id="ARBA00022801"/>
    </source>
</evidence>
<evidence type="ECO:0000256" key="2">
    <source>
        <dbReference type="ARBA" id="ARBA00001946"/>
    </source>
</evidence>
<keyword evidence="6" id="KW-0464">Manganese</keyword>
<dbReference type="PANTHER" id="PTHR12318">
    <property type="entry name" value="TESTOSTERONE-REGULATED PROTEIN RP2"/>
    <property type="match status" value="1"/>
</dbReference>
<keyword evidence="9" id="KW-1185">Reference proteome</keyword>
<dbReference type="InterPro" id="IPR015797">
    <property type="entry name" value="NUDIX_hydrolase-like_dom_sf"/>
</dbReference>
<evidence type="ECO:0000256" key="1">
    <source>
        <dbReference type="ARBA" id="ARBA00001936"/>
    </source>
</evidence>
<reference evidence="8 9" key="1">
    <citation type="submission" date="2020-02" db="EMBL/GenBank/DDBJ databases">
        <title>Genome sequencing for Kineobactrum sp. M2.</title>
        <authorList>
            <person name="Park S.-J."/>
        </authorList>
    </citation>
    <scope>NUCLEOTIDE SEQUENCE [LARGE SCALE GENOMIC DNA]</scope>
    <source>
        <strain evidence="8 9">M2</strain>
    </source>
</reference>
<accession>A0A6C0U824</accession>
<evidence type="ECO:0000256" key="5">
    <source>
        <dbReference type="ARBA" id="ARBA00022842"/>
    </source>
</evidence>
<evidence type="ECO:0000313" key="9">
    <source>
        <dbReference type="Proteomes" id="UP000477680"/>
    </source>
</evidence>
<dbReference type="PROSITE" id="PS51462">
    <property type="entry name" value="NUDIX"/>
    <property type="match status" value="1"/>
</dbReference>
<dbReference type="InterPro" id="IPR000086">
    <property type="entry name" value="NUDIX_hydrolase_dom"/>
</dbReference>
<dbReference type="EMBL" id="CP048711">
    <property type="protein sequence ID" value="QIB67509.1"/>
    <property type="molecule type" value="Genomic_DNA"/>
</dbReference>
<dbReference type="Gene3D" id="3.90.79.10">
    <property type="entry name" value="Nucleoside Triphosphate Pyrophosphohydrolase"/>
    <property type="match status" value="2"/>
</dbReference>
<dbReference type="PANTHER" id="PTHR12318:SF0">
    <property type="entry name" value="ACYL-COENZYME A DIPHOSPHATASE NUDT19"/>
    <property type="match status" value="1"/>
</dbReference>
<keyword evidence="5" id="KW-0460">Magnesium</keyword>
<proteinExistence type="predicted"/>
<evidence type="ECO:0000259" key="7">
    <source>
        <dbReference type="PROSITE" id="PS51462"/>
    </source>
</evidence>
<protein>
    <submittedName>
        <fullName evidence="8">NUDIX domain-containing protein</fullName>
    </submittedName>
</protein>
<organism evidence="8 9">
    <name type="scientific">Kineobactrum salinum</name>
    <dbReference type="NCBI Taxonomy" id="2708301"/>
    <lineage>
        <taxon>Bacteria</taxon>
        <taxon>Pseudomonadati</taxon>
        <taxon>Pseudomonadota</taxon>
        <taxon>Gammaproteobacteria</taxon>
        <taxon>Cellvibrionales</taxon>
        <taxon>Halieaceae</taxon>
        <taxon>Kineobactrum</taxon>
    </lineage>
</organism>
<keyword evidence="3" id="KW-0479">Metal-binding</keyword>
<name>A0A6C0U824_9GAMM</name>
<dbReference type="SUPFAM" id="SSF55811">
    <property type="entry name" value="Nudix"/>
    <property type="match status" value="1"/>
</dbReference>
<sequence>MAGNGPAPKAAVEARPASTVVLLRDSSDGLETLLLKRNKALLFAGGAWVFPGGALEPADWQAAGDDVEGAARQAAAREAAEETGLCPAPQSMIQISHWTTPLSEGKRFSTWIYAAPCPENCDVVIDGSEIHEARWISVQAALQQHHDGTLAVLPPTYITLCDIARYPTVAALLASGESRQPPQVFPRPARHEGQVLVMFRGDSGYESGDGSLPGPRHRAVLEGSRWRYIHDGVAAEFPPLTGA</sequence>
<evidence type="ECO:0000256" key="6">
    <source>
        <dbReference type="ARBA" id="ARBA00023211"/>
    </source>
</evidence>
<dbReference type="InterPro" id="IPR039121">
    <property type="entry name" value="NUDT19"/>
</dbReference>
<dbReference type="KEGG" id="kim:G3T16_02680"/>
<comment type="cofactor">
    <cofactor evidence="1">
        <name>Mn(2+)</name>
        <dbReference type="ChEBI" id="CHEBI:29035"/>
    </cofactor>
</comment>
<dbReference type="Proteomes" id="UP000477680">
    <property type="component" value="Chromosome"/>
</dbReference>
<gene>
    <name evidence="8" type="ORF">G3T16_02680</name>
</gene>
<feature type="domain" description="Nudix hydrolase" evidence="7">
    <location>
        <begin position="13"/>
        <end position="158"/>
    </location>
</feature>
<dbReference type="GO" id="GO:0016818">
    <property type="term" value="F:hydrolase activity, acting on acid anhydrides, in phosphorus-containing anhydrides"/>
    <property type="evidence" value="ECO:0007669"/>
    <property type="project" value="InterPro"/>
</dbReference>
<dbReference type="AlphaFoldDB" id="A0A6C0U824"/>
<dbReference type="Pfam" id="PF00293">
    <property type="entry name" value="NUDIX"/>
    <property type="match status" value="1"/>
</dbReference>